<feature type="domain" description="SpoVT-AbrB" evidence="8">
    <location>
        <begin position="5"/>
        <end position="47"/>
    </location>
</feature>
<gene>
    <name evidence="7 9" type="primary">mraZ</name>
    <name evidence="9" type="ORF">NITHO_340002</name>
</gene>
<name>I4EIA1_9BACT</name>
<reference evidence="9 10" key="1">
    <citation type="journal article" date="2012" name="ISME J.">
        <title>Nitrification expanded: discovery, physiology and genomics of a nitrite-oxidizing bacterium from the phylum Chloroflexi.</title>
        <authorList>
            <person name="Sorokin D.Y."/>
            <person name="Lucker S."/>
            <person name="Vejmelkova D."/>
            <person name="Kostrikina N.A."/>
            <person name="Kleerebezem R."/>
            <person name="Rijpstra W.I."/>
            <person name="Damste J.S."/>
            <person name="Le Paslier D."/>
            <person name="Muyzer G."/>
            <person name="Wagner M."/>
            <person name="van Loosdrecht M.C."/>
            <person name="Daims H."/>
        </authorList>
    </citation>
    <scope>NUCLEOTIDE SEQUENCE [LARGE SCALE GENOMIC DNA]</scope>
    <source>
        <strain evidence="10">none</strain>
    </source>
</reference>
<keyword evidence="2 7" id="KW-0963">Cytoplasm</keyword>
<comment type="subcellular location">
    <subcellularLocation>
        <location evidence="7">Cytoplasm</location>
        <location evidence="7">Nucleoid</location>
    </subcellularLocation>
</comment>
<dbReference type="CDD" id="cd16320">
    <property type="entry name" value="MraZ_N"/>
    <property type="match status" value="1"/>
</dbReference>
<dbReference type="Gene3D" id="3.40.1550.20">
    <property type="entry name" value="Transcriptional regulator MraZ domain"/>
    <property type="match status" value="1"/>
</dbReference>
<dbReference type="GO" id="GO:0009295">
    <property type="term" value="C:nucleoid"/>
    <property type="evidence" value="ECO:0007669"/>
    <property type="project" value="UniProtKB-SubCell"/>
</dbReference>
<dbReference type="Proteomes" id="UP000004221">
    <property type="component" value="Unassembled WGS sequence"/>
</dbReference>
<dbReference type="InterPro" id="IPR035644">
    <property type="entry name" value="MraZ_C"/>
</dbReference>
<keyword evidence="3" id="KW-0677">Repeat</keyword>
<dbReference type="Pfam" id="PF02381">
    <property type="entry name" value="MraZ"/>
    <property type="match status" value="2"/>
</dbReference>
<dbReference type="GO" id="GO:2000143">
    <property type="term" value="P:negative regulation of DNA-templated transcription initiation"/>
    <property type="evidence" value="ECO:0007669"/>
    <property type="project" value="TreeGrafter"/>
</dbReference>
<evidence type="ECO:0000256" key="5">
    <source>
        <dbReference type="ARBA" id="ARBA00023125"/>
    </source>
</evidence>
<protein>
    <recommendedName>
        <fullName evidence="1 7">Transcriptional regulator MraZ</fullName>
    </recommendedName>
</protein>
<dbReference type="RefSeq" id="WP_008478570.1">
    <property type="nucleotide sequence ID" value="NZ_CAGS01000268.1"/>
</dbReference>
<dbReference type="PROSITE" id="PS51740">
    <property type="entry name" value="SPOVT_ABRB"/>
    <property type="match status" value="2"/>
</dbReference>
<evidence type="ECO:0000256" key="7">
    <source>
        <dbReference type="HAMAP-Rule" id="MF_01008"/>
    </source>
</evidence>
<evidence type="ECO:0000256" key="4">
    <source>
        <dbReference type="ARBA" id="ARBA00023015"/>
    </source>
</evidence>
<evidence type="ECO:0000256" key="1">
    <source>
        <dbReference type="ARBA" id="ARBA00013860"/>
    </source>
</evidence>
<organism evidence="9 10">
    <name type="scientific">Nitrolancea hollandica Lb</name>
    <dbReference type="NCBI Taxonomy" id="1129897"/>
    <lineage>
        <taxon>Bacteria</taxon>
        <taxon>Pseudomonadati</taxon>
        <taxon>Thermomicrobiota</taxon>
        <taxon>Thermomicrobia</taxon>
        <taxon>Sphaerobacterales</taxon>
        <taxon>Sphaerobacterineae</taxon>
        <taxon>Sphaerobacteraceae</taxon>
        <taxon>Nitrolancea</taxon>
    </lineage>
</organism>
<comment type="similarity">
    <text evidence="7">Belongs to the MraZ family.</text>
</comment>
<dbReference type="PANTHER" id="PTHR34701">
    <property type="entry name" value="TRANSCRIPTIONAL REGULATOR MRAZ"/>
    <property type="match status" value="1"/>
</dbReference>
<dbReference type="HAMAP" id="MF_01008">
    <property type="entry name" value="MraZ"/>
    <property type="match status" value="1"/>
</dbReference>
<evidence type="ECO:0000313" key="9">
    <source>
        <dbReference type="EMBL" id="CCF84413.1"/>
    </source>
</evidence>
<dbReference type="GO" id="GO:0003700">
    <property type="term" value="F:DNA-binding transcription factor activity"/>
    <property type="evidence" value="ECO:0007669"/>
    <property type="project" value="UniProtKB-UniRule"/>
</dbReference>
<dbReference type="SUPFAM" id="SSF89447">
    <property type="entry name" value="AbrB/MazE/MraZ-like"/>
    <property type="match status" value="1"/>
</dbReference>
<evidence type="ECO:0000256" key="6">
    <source>
        <dbReference type="ARBA" id="ARBA00023163"/>
    </source>
</evidence>
<dbReference type="InterPro" id="IPR038619">
    <property type="entry name" value="MraZ_sf"/>
</dbReference>
<accession>I4EIA1</accession>
<dbReference type="InterPro" id="IPR035642">
    <property type="entry name" value="MraZ_N"/>
</dbReference>
<dbReference type="OrthoDB" id="9807753at2"/>
<dbReference type="GO" id="GO:0000976">
    <property type="term" value="F:transcription cis-regulatory region binding"/>
    <property type="evidence" value="ECO:0007669"/>
    <property type="project" value="TreeGrafter"/>
</dbReference>
<keyword evidence="4 7" id="KW-0805">Transcription regulation</keyword>
<dbReference type="InterPro" id="IPR007159">
    <property type="entry name" value="SpoVT-AbrB_dom"/>
</dbReference>
<dbReference type="PANTHER" id="PTHR34701:SF1">
    <property type="entry name" value="TRANSCRIPTIONAL REGULATOR MRAZ"/>
    <property type="match status" value="1"/>
</dbReference>
<evidence type="ECO:0000313" key="10">
    <source>
        <dbReference type="Proteomes" id="UP000004221"/>
    </source>
</evidence>
<keyword evidence="5 7" id="KW-0238">DNA-binding</keyword>
<dbReference type="AlphaFoldDB" id="I4EIA1"/>
<keyword evidence="6 7" id="KW-0804">Transcription</keyword>
<evidence type="ECO:0000256" key="2">
    <source>
        <dbReference type="ARBA" id="ARBA00022490"/>
    </source>
</evidence>
<dbReference type="InterPro" id="IPR037914">
    <property type="entry name" value="SpoVT-AbrB_sf"/>
</dbReference>
<dbReference type="InterPro" id="IPR003444">
    <property type="entry name" value="MraZ"/>
</dbReference>
<sequence length="142" mass="16213">MFLGRFSHTIDTKGRLAIPVRFRNTLGNDAVITRGIDRCLSLYPMDTWQPFAEKVSALSVSDPDARTFRRMVFAEAAHVEFDRQGRILIPPELRTYAGFDRDVIVVGMNTYVEIWSPEQWDSQATMMEREGSSIAQRLATLI</sequence>
<proteinExistence type="inferred from homology"/>
<feature type="domain" description="SpoVT-AbrB" evidence="8">
    <location>
        <begin position="76"/>
        <end position="119"/>
    </location>
</feature>
<dbReference type="GO" id="GO:0005737">
    <property type="term" value="C:cytoplasm"/>
    <property type="evidence" value="ECO:0007669"/>
    <property type="project" value="UniProtKB-UniRule"/>
</dbReference>
<evidence type="ECO:0000259" key="8">
    <source>
        <dbReference type="PROSITE" id="PS51740"/>
    </source>
</evidence>
<dbReference type="InterPro" id="IPR020603">
    <property type="entry name" value="MraZ_dom"/>
</dbReference>
<evidence type="ECO:0000256" key="3">
    <source>
        <dbReference type="ARBA" id="ARBA00022737"/>
    </source>
</evidence>
<keyword evidence="10" id="KW-1185">Reference proteome</keyword>
<comment type="subunit">
    <text evidence="7">Forms oligomers.</text>
</comment>
<comment type="caution">
    <text evidence="9">The sequence shown here is derived from an EMBL/GenBank/DDBJ whole genome shotgun (WGS) entry which is preliminary data.</text>
</comment>
<dbReference type="CDD" id="cd16321">
    <property type="entry name" value="MraZ_C"/>
    <property type="match status" value="1"/>
</dbReference>
<dbReference type="EMBL" id="CAGS01000268">
    <property type="protein sequence ID" value="CCF84413.1"/>
    <property type="molecule type" value="Genomic_DNA"/>
</dbReference>
<dbReference type="NCBIfam" id="TIGR00242">
    <property type="entry name" value="division/cell wall cluster transcriptional repressor MraZ"/>
    <property type="match status" value="1"/>
</dbReference>